<proteinExistence type="predicted"/>
<evidence type="ECO:0000259" key="1">
    <source>
        <dbReference type="PROSITE" id="PS51462"/>
    </source>
</evidence>
<keyword evidence="3" id="KW-1185">Reference proteome</keyword>
<dbReference type="PROSITE" id="PS51462">
    <property type="entry name" value="NUDIX"/>
    <property type="match status" value="1"/>
</dbReference>
<dbReference type="PANTHER" id="PTHR43736:SF1">
    <property type="entry name" value="DIHYDRONEOPTERIN TRIPHOSPHATE DIPHOSPHATASE"/>
    <property type="match status" value="1"/>
</dbReference>
<dbReference type="Pfam" id="PF00293">
    <property type="entry name" value="NUDIX"/>
    <property type="match status" value="1"/>
</dbReference>
<dbReference type="PANTHER" id="PTHR43736">
    <property type="entry name" value="ADP-RIBOSE PYROPHOSPHATASE"/>
    <property type="match status" value="1"/>
</dbReference>
<dbReference type="RefSeq" id="WP_377574022.1">
    <property type="nucleotide sequence ID" value="NZ_JBHTKA010000001.1"/>
</dbReference>
<name>A0ABW3JVW7_9BACT</name>
<organism evidence="2 3">
    <name type="scientific">Ohtaekwangia kribbensis</name>
    <dbReference type="NCBI Taxonomy" id="688913"/>
    <lineage>
        <taxon>Bacteria</taxon>
        <taxon>Pseudomonadati</taxon>
        <taxon>Bacteroidota</taxon>
        <taxon>Cytophagia</taxon>
        <taxon>Cytophagales</taxon>
        <taxon>Fulvivirgaceae</taxon>
        <taxon>Ohtaekwangia</taxon>
    </lineage>
</organism>
<feature type="domain" description="Nudix hydrolase" evidence="1">
    <location>
        <begin position="159"/>
        <end position="296"/>
    </location>
</feature>
<dbReference type="InterPro" id="IPR015797">
    <property type="entry name" value="NUDIX_hydrolase-like_dom_sf"/>
</dbReference>
<gene>
    <name evidence="2" type="ORF">ACFQ21_01900</name>
</gene>
<dbReference type="SUPFAM" id="SSF52374">
    <property type="entry name" value="Nucleotidylyl transferase"/>
    <property type="match status" value="1"/>
</dbReference>
<dbReference type="Gene3D" id="3.40.50.620">
    <property type="entry name" value="HUPs"/>
    <property type="match status" value="1"/>
</dbReference>
<evidence type="ECO:0000313" key="2">
    <source>
        <dbReference type="EMBL" id="MFD0998032.1"/>
    </source>
</evidence>
<reference evidence="3" key="1">
    <citation type="journal article" date="2019" name="Int. J. Syst. Evol. Microbiol.">
        <title>The Global Catalogue of Microorganisms (GCM) 10K type strain sequencing project: providing services to taxonomists for standard genome sequencing and annotation.</title>
        <authorList>
            <consortium name="The Broad Institute Genomics Platform"/>
            <consortium name="The Broad Institute Genome Sequencing Center for Infectious Disease"/>
            <person name="Wu L."/>
            <person name="Ma J."/>
        </authorList>
    </citation>
    <scope>NUCLEOTIDE SEQUENCE [LARGE SCALE GENOMIC DNA]</scope>
    <source>
        <strain evidence="3">CCUG 58938</strain>
    </source>
</reference>
<dbReference type="CDD" id="cd02883">
    <property type="entry name" value="NUDIX_Hydrolase"/>
    <property type="match status" value="1"/>
</dbReference>
<accession>A0ABW3JVW7</accession>
<dbReference type="EMBL" id="JBHTKA010000001">
    <property type="protein sequence ID" value="MFD0998032.1"/>
    <property type="molecule type" value="Genomic_DNA"/>
</dbReference>
<dbReference type="InterPro" id="IPR014729">
    <property type="entry name" value="Rossmann-like_a/b/a_fold"/>
</dbReference>
<evidence type="ECO:0000313" key="3">
    <source>
        <dbReference type="Proteomes" id="UP001597112"/>
    </source>
</evidence>
<protein>
    <submittedName>
        <fullName evidence="2">NUDIX domain-containing protein</fullName>
    </submittedName>
</protein>
<dbReference type="Proteomes" id="UP001597112">
    <property type="component" value="Unassembled WGS sequence"/>
</dbReference>
<dbReference type="SUPFAM" id="SSF55811">
    <property type="entry name" value="Nudix"/>
    <property type="match status" value="1"/>
</dbReference>
<sequence>MSKIGVIIARFQSPYLHEGHKNLVESVKVKHNTTVIVLGVSPVRGSKRNPLDFQTRERMIKKVYPDVVVLPLSDHPLDTKWSQNLDTLLANTFPGSSFKLYGSRDSFKSYYSGNNETIELPETGNYSATLIREQISDKVMDSEEFRTGIIYAYSNTYLKVYPTVDIAVFKNDRTELLLGRKDIDNKWRLLGGFSDPTDNSYEEAAARELREECGDIVTTPMQYEGSFRVADWRYKSEQDKIITTLFSTDYIEGEAIGSDDIAEVRWFTLETIQKMIEAEQTAPEHTKHLKVLLNKYITN</sequence>
<dbReference type="Gene3D" id="3.90.79.10">
    <property type="entry name" value="Nucleoside Triphosphate Pyrophosphohydrolase"/>
    <property type="match status" value="1"/>
</dbReference>
<dbReference type="InterPro" id="IPR000086">
    <property type="entry name" value="NUDIX_hydrolase_dom"/>
</dbReference>
<comment type="caution">
    <text evidence="2">The sequence shown here is derived from an EMBL/GenBank/DDBJ whole genome shotgun (WGS) entry which is preliminary data.</text>
</comment>